<dbReference type="RefSeq" id="WP_091385330.1">
    <property type="nucleotide sequence ID" value="NZ_FNQO01000001.1"/>
</dbReference>
<dbReference type="PANTHER" id="PTHR30469">
    <property type="entry name" value="MULTIDRUG RESISTANCE PROTEIN MDTA"/>
    <property type="match status" value="1"/>
</dbReference>
<dbReference type="EMBL" id="FNQO01000001">
    <property type="protein sequence ID" value="SDZ85290.1"/>
    <property type="molecule type" value="Genomic_DNA"/>
</dbReference>
<keyword evidence="3" id="KW-0732">Signal</keyword>
<organism evidence="5 6">
    <name type="scientific">Microbulbifer marinus</name>
    <dbReference type="NCBI Taxonomy" id="658218"/>
    <lineage>
        <taxon>Bacteria</taxon>
        <taxon>Pseudomonadati</taxon>
        <taxon>Pseudomonadota</taxon>
        <taxon>Gammaproteobacteria</taxon>
        <taxon>Cellvibrionales</taxon>
        <taxon>Microbulbiferaceae</taxon>
        <taxon>Microbulbifer</taxon>
    </lineage>
</organism>
<dbReference type="Gene3D" id="2.40.420.20">
    <property type="match status" value="1"/>
</dbReference>
<evidence type="ECO:0000313" key="6">
    <source>
        <dbReference type="Proteomes" id="UP000198658"/>
    </source>
</evidence>
<evidence type="ECO:0000256" key="3">
    <source>
        <dbReference type="SAM" id="SignalP"/>
    </source>
</evidence>
<sequence length="357" mass="39433">MKLSANVRFPLIALLAVAAAVAGCSDSGAGEEQSERQWPVKIATVSSDGEISQRQFAGRVKAVQTVDLSFQVGGKLDQLQFREGEIIPKGKLIATLDDRDFRRRVKEARVNLELLEKTLARQRSLAERSVISQQQLDETETSYNLAKVTLEKAEQDLAYTKLRVPFDALATRQLVENYTNVLPGQGIVRLQNVSEVRIQVSVPEKLLATASRERVQSITATFEFLPGHEFPLEYREHQAEADSVTQTYIVELGMPRPENVQILPGMTARVNLKLNHAQGDLWVPLSAVQNSADGSPFVWLINDDQSVSRTPVELGRTDGSVVQITAGLQPSMKMVAAGGQHLYEGAKVRNYAQQSVQ</sequence>
<proteinExistence type="inferred from homology"/>
<dbReference type="STRING" id="658218.SAMN05216562_0774"/>
<keyword evidence="6" id="KW-1185">Reference proteome</keyword>
<dbReference type="AlphaFoldDB" id="A0A1H3WEA3"/>
<keyword evidence="2" id="KW-0175">Coiled coil</keyword>
<dbReference type="PANTHER" id="PTHR30469:SF20">
    <property type="entry name" value="EFFLUX RND TRANSPORTER PERIPLASMIC ADAPTOR SUBUNIT"/>
    <property type="match status" value="1"/>
</dbReference>
<dbReference type="InterPro" id="IPR006143">
    <property type="entry name" value="RND_pump_MFP"/>
</dbReference>
<feature type="domain" description="Multidrug resistance protein MdtA-like C-terminal permuted SH3" evidence="4">
    <location>
        <begin position="283"/>
        <end position="340"/>
    </location>
</feature>
<feature type="signal peptide" evidence="3">
    <location>
        <begin position="1"/>
        <end position="22"/>
    </location>
</feature>
<evidence type="ECO:0000313" key="5">
    <source>
        <dbReference type="EMBL" id="SDZ85290.1"/>
    </source>
</evidence>
<dbReference type="NCBIfam" id="TIGR01730">
    <property type="entry name" value="RND_mfp"/>
    <property type="match status" value="1"/>
</dbReference>
<dbReference type="Gene3D" id="2.40.30.170">
    <property type="match status" value="1"/>
</dbReference>
<dbReference type="GO" id="GO:1990281">
    <property type="term" value="C:efflux pump complex"/>
    <property type="evidence" value="ECO:0007669"/>
    <property type="project" value="TreeGrafter"/>
</dbReference>
<dbReference type="GO" id="GO:0015562">
    <property type="term" value="F:efflux transmembrane transporter activity"/>
    <property type="evidence" value="ECO:0007669"/>
    <property type="project" value="TreeGrafter"/>
</dbReference>
<protein>
    <submittedName>
        <fullName evidence="5">RND family efflux transporter, MFP subunit</fullName>
    </submittedName>
</protein>
<evidence type="ECO:0000256" key="1">
    <source>
        <dbReference type="ARBA" id="ARBA00009477"/>
    </source>
</evidence>
<comment type="similarity">
    <text evidence="1">Belongs to the membrane fusion protein (MFP) (TC 8.A.1) family.</text>
</comment>
<dbReference type="Gene3D" id="2.40.50.100">
    <property type="match status" value="1"/>
</dbReference>
<dbReference type="Proteomes" id="UP000198658">
    <property type="component" value="Unassembled WGS sequence"/>
</dbReference>
<feature type="chain" id="PRO_5011444946" evidence="3">
    <location>
        <begin position="23"/>
        <end position="357"/>
    </location>
</feature>
<name>A0A1H3WEA3_9GAMM</name>
<feature type="coiled-coil region" evidence="2">
    <location>
        <begin position="105"/>
        <end position="156"/>
    </location>
</feature>
<accession>A0A1H3WEA3</accession>
<dbReference type="PROSITE" id="PS51257">
    <property type="entry name" value="PROKAR_LIPOPROTEIN"/>
    <property type="match status" value="1"/>
</dbReference>
<dbReference type="OrthoDB" id="2110899at2"/>
<gene>
    <name evidence="5" type="ORF">SAMN05216562_0774</name>
</gene>
<dbReference type="Gene3D" id="1.10.287.470">
    <property type="entry name" value="Helix hairpin bin"/>
    <property type="match status" value="1"/>
</dbReference>
<evidence type="ECO:0000256" key="2">
    <source>
        <dbReference type="SAM" id="Coils"/>
    </source>
</evidence>
<dbReference type="SUPFAM" id="SSF111369">
    <property type="entry name" value="HlyD-like secretion proteins"/>
    <property type="match status" value="1"/>
</dbReference>
<evidence type="ECO:0000259" key="4">
    <source>
        <dbReference type="Pfam" id="PF25967"/>
    </source>
</evidence>
<reference evidence="6" key="1">
    <citation type="submission" date="2016-10" db="EMBL/GenBank/DDBJ databases">
        <authorList>
            <person name="Varghese N."/>
            <person name="Submissions S."/>
        </authorList>
    </citation>
    <scope>NUCLEOTIDE SEQUENCE [LARGE SCALE GENOMIC DNA]</scope>
    <source>
        <strain evidence="6">CGMCC 1.10657</strain>
    </source>
</reference>
<dbReference type="InterPro" id="IPR058627">
    <property type="entry name" value="MdtA-like_C"/>
</dbReference>
<dbReference type="Pfam" id="PF25967">
    <property type="entry name" value="RND-MFP_C"/>
    <property type="match status" value="1"/>
</dbReference>